<name>A0AAW8B638_9GAMM</name>
<evidence type="ECO:0000313" key="2">
    <source>
        <dbReference type="Proteomes" id="UP001178354"/>
    </source>
</evidence>
<sequence>MAKQPEQSHILENLVVHHLKLCRAKDDDVQRAMIDIGNRFPFDLVSFDEQQSVLNLAYDASRHNEEGVKVLLREHHLHISHDWWTHSPDGYKWLITHKQQGKLRD</sequence>
<organism evidence="1 2">
    <name type="scientific">Porticoccus litoralis</name>
    <dbReference type="NCBI Taxonomy" id="434086"/>
    <lineage>
        <taxon>Bacteria</taxon>
        <taxon>Pseudomonadati</taxon>
        <taxon>Pseudomonadota</taxon>
        <taxon>Gammaproteobacteria</taxon>
        <taxon>Cellvibrionales</taxon>
        <taxon>Porticoccaceae</taxon>
        <taxon>Porticoccus</taxon>
    </lineage>
</organism>
<comment type="caution">
    <text evidence="1">The sequence shown here is derived from an EMBL/GenBank/DDBJ whole genome shotgun (WGS) entry which is preliminary data.</text>
</comment>
<dbReference type="RefSeq" id="WP_305170621.1">
    <property type="nucleotide sequence ID" value="NZ_JAUUUU010000004.1"/>
</dbReference>
<proteinExistence type="predicted"/>
<reference evidence="1" key="1">
    <citation type="journal article" date="2010" name="Int. J. Syst. Evol. Microbiol.">
        <title>Porticoccus litoralis gen. nov., sp. nov., a gammaproteobacterium isolated from the Yellow Sea.</title>
        <authorList>
            <person name="Oh H.M."/>
            <person name="Kim H."/>
            <person name="Kim K.M."/>
            <person name="Min G.S."/>
            <person name="Cho J.C."/>
        </authorList>
    </citation>
    <scope>NUCLEOTIDE SEQUENCE</scope>
    <source>
        <strain evidence="1">DSM 25064</strain>
    </source>
</reference>
<evidence type="ECO:0000313" key="1">
    <source>
        <dbReference type="EMBL" id="MDP1521006.1"/>
    </source>
</evidence>
<keyword evidence="2" id="KW-1185">Reference proteome</keyword>
<protein>
    <submittedName>
        <fullName evidence="1">Cation transporter</fullName>
    </submittedName>
</protein>
<dbReference type="EMBL" id="JAUUUU010000004">
    <property type="protein sequence ID" value="MDP1521006.1"/>
    <property type="molecule type" value="Genomic_DNA"/>
</dbReference>
<reference evidence="1" key="2">
    <citation type="submission" date="2023-08" db="EMBL/GenBank/DDBJ databases">
        <authorList>
            <person name="Luo J."/>
        </authorList>
    </citation>
    <scope>NUCLEOTIDE SEQUENCE</scope>
    <source>
        <strain evidence="1">DSM 25064</strain>
    </source>
</reference>
<dbReference type="Proteomes" id="UP001178354">
    <property type="component" value="Unassembled WGS sequence"/>
</dbReference>
<dbReference type="AlphaFoldDB" id="A0AAW8B638"/>
<accession>A0AAW8B638</accession>
<gene>
    <name evidence="1" type="ORF">Q8A57_08500</name>
</gene>